<dbReference type="EMBL" id="WFLM01000004">
    <property type="protein sequence ID" value="KAB8037689.1"/>
    <property type="molecule type" value="Genomic_DNA"/>
</dbReference>
<evidence type="ECO:0008006" key="3">
    <source>
        <dbReference type="Google" id="ProtNLM"/>
    </source>
</evidence>
<proteinExistence type="predicted"/>
<organism evidence="1 2">
    <name type="scientific">Silvanigrella paludirubra</name>
    <dbReference type="NCBI Taxonomy" id="2499159"/>
    <lineage>
        <taxon>Bacteria</taxon>
        <taxon>Pseudomonadati</taxon>
        <taxon>Bdellovibrionota</taxon>
        <taxon>Oligoflexia</taxon>
        <taxon>Silvanigrellales</taxon>
        <taxon>Silvanigrellaceae</taxon>
        <taxon>Silvanigrella</taxon>
    </lineage>
</organism>
<accession>A0A6N6VQ34</accession>
<dbReference type="SUPFAM" id="SSF52833">
    <property type="entry name" value="Thioredoxin-like"/>
    <property type="match status" value="1"/>
</dbReference>
<comment type="caution">
    <text evidence="1">The sequence shown here is derived from an EMBL/GenBank/DDBJ whole genome shotgun (WGS) entry which is preliminary data.</text>
</comment>
<evidence type="ECO:0000313" key="2">
    <source>
        <dbReference type="Proteomes" id="UP000437748"/>
    </source>
</evidence>
<protein>
    <recommendedName>
        <fullName evidence="3">Redoxin domain-containing protein</fullName>
    </recommendedName>
</protein>
<dbReference type="RefSeq" id="WP_153420764.1">
    <property type="nucleotide sequence ID" value="NZ_WFLM01000004.1"/>
</dbReference>
<keyword evidence="2" id="KW-1185">Reference proteome</keyword>
<dbReference type="InterPro" id="IPR036249">
    <property type="entry name" value="Thioredoxin-like_sf"/>
</dbReference>
<dbReference type="AlphaFoldDB" id="A0A6N6VQ34"/>
<reference evidence="1 2" key="1">
    <citation type="submission" date="2019-10" db="EMBL/GenBank/DDBJ databases">
        <title>New species of Slilvanegrellaceae.</title>
        <authorList>
            <person name="Pitt A."/>
            <person name="Hahn M.W."/>
        </authorList>
    </citation>
    <scope>NUCLEOTIDE SEQUENCE [LARGE SCALE GENOMIC DNA]</scope>
    <source>
        <strain evidence="1 2">SP-Ram-0.45-NSY-1</strain>
    </source>
</reference>
<evidence type="ECO:0000313" key="1">
    <source>
        <dbReference type="EMBL" id="KAB8037689.1"/>
    </source>
</evidence>
<gene>
    <name evidence="1" type="ORF">GCL60_10975</name>
</gene>
<dbReference type="Proteomes" id="UP000437748">
    <property type="component" value="Unassembled WGS sequence"/>
</dbReference>
<dbReference type="OrthoDB" id="9837108at2"/>
<sequence length="202" mass="23213">MIRKKNMKREKTHHFLFALFGLLISLFIFNHVLAADDKKKDDKPAATPAGPPVPIYIPPLPRHVEFPPITYGKEASIEGETELNITKMRFWYVAILASWNVKSNEIADILNKNYKVFTQRNVGVIALYSNDTKESVANWRKKNNPLFMNEFASRNFLDALKNPKIPTVWVIGNLGEVLQRLELPTKEEMQKSVEKVMILTAF</sequence>
<name>A0A6N6VQ34_9BACT</name>
<dbReference type="Gene3D" id="3.40.30.10">
    <property type="entry name" value="Glutaredoxin"/>
    <property type="match status" value="1"/>
</dbReference>